<dbReference type="Pfam" id="PF12684">
    <property type="entry name" value="DUF3799"/>
    <property type="match status" value="1"/>
</dbReference>
<feature type="domain" description="Putative exodeoxyribonuclease 8 PDDEXK-like" evidence="1">
    <location>
        <begin position="73"/>
        <end position="208"/>
    </location>
</feature>
<dbReference type="RefSeq" id="WP_315997081.1">
    <property type="nucleotide sequence ID" value="NZ_JAWDJT010000002.1"/>
</dbReference>
<dbReference type="Proteomes" id="UP001250698">
    <property type="component" value="Unassembled WGS sequence"/>
</dbReference>
<organism evidence="2 3">
    <name type="scientific">Hymenobacter endophyticus</name>
    <dbReference type="NCBI Taxonomy" id="3076335"/>
    <lineage>
        <taxon>Bacteria</taxon>
        <taxon>Pseudomonadati</taxon>
        <taxon>Bacteroidota</taxon>
        <taxon>Cytophagia</taxon>
        <taxon>Cytophagales</taxon>
        <taxon>Hymenobacteraceae</taxon>
        <taxon>Hymenobacter</taxon>
    </lineage>
</organism>
<sequence length="227" mass="25704">MFHSLQSYPDLTQTQHRALPHVSNTDLSDLKGQVLGQLRALNPQALAYGTAFHAATLEPATYARTDERGVRWADLEMLARRVRRQRYCRDLLYRGTPELTHTAVHTETGIAVKVRPDLLVRSRAGRRLTLIDFKTTSCPDRARFLATIEQYDYDRQAAFYCDVLQADRFLIIGVQKKAPHDLWVVEVSADAALMEQGRRKYRRLLRAYAGQPAFPQPGGQLAARAAA</sequence>
<name>A0ABU3TDZ0_9BACT</name>
<accession>A0ABU3TDZ0</accession>
<dbReference type="InterPro" id="IPR011604">
    <property type="entry name" value="PDDEXK-like_dom_sf"/>
</dbReference>
<gene>
    <name evidence="2" type="ORF">ROI90_04210</name>
</gene>
<reference evidence="2 3" key="1">
    <citation type="submission" date="2023-10" db="EMBL/GenBank/DDBJ databases">
        <title>Hymenobacter endophyticus sp. nov., an isolate from the leaf tissues of wheat.</title>
        <authorList>
            <person name="Dai Y."/>
        </authorList>
    </citation>
    <scope>NUCLEOTIDE SEQUENCE [LARGE SCALE GENOMIC DNA]</scope>
    <source>
        <strain evidence="2 3">ZK17L-C2</strain>
    </source>
</reference>
<dbReference type="Gene3D" id="3.90.320.10">
    <property type="match status" value="1"/>
</dbReference>
<keyword evidence="3" id="KW-1185">Reference proteome</keyword>
<evidence type="ECO:0000313" key="3">
    <source>
        <dbReference type="Proteomes" id="UP001250698"/>
    </source>
</evidence>
<dbReference type="InterPro" id="IPR024432">
    <property type="entry name" value="Put_RecE_PDDEXK-like_dom"/>
</dbReference>
<dbReference type="EMBL" id="JAWDJT010000002">
    <property type="protein sequence ID" value="MDU0369589.1"/>
    <property type="molecule type" value="Genomic_DNA"/>
</dbReference>
<evidence type="ECO:0000259" key="1">
    <source>
        <dbReference type="Pfam" id="PF12684"/>
    </source>
</evidence>
<comment type="caution">
    <text evidence="2">The sequence shown here is derived from an EMBL/GenBank/DDBJ whole genome shotgun (WGS) entry which is preliminary data.</text>
</comment>
<proteinExistence type="predicted"/>
<evidence type="ECO:0000313" key="2">
    <source>
        <dbReference type="EMBL" id="MDU0369589.1"/>
    </source>
</evidence>
<protein>
    <submittedName>
        <fullName evidence="2">PD-(D/E)XK nuclease-like domain-containing protein</fullName>
    </submittedName>
</protein>